<sequence>MTKKFDFTGTTRGRPRYPIFVGAGLVSAGYIFRRTFEPQIHIVFIAKYRRKPIKGSLKLALLYFMNAEALKSKDKGEDMYVYR</sequence>
<dbReference type="Proteomes" id="UP000095743">
    <property type="component" value="Chromosome"/>
</dbReference>
<gene>
    <name evidence="2" type="ORF">Gferi_22100</name>
</gene>
<proteinExistence type="predicted"/>
<dbReference type="RefSeq" id="WP_069980309.1">
    <property type="nucleotide sequence ID" value="NZ_CP017269.1"/>
</dbReference>
<keyword evidence="3" id="KW-1185">Reference proteome</keyword>
<reference evidence="2 3" key="1">
    <citation type="submission" date="2016-09" db="EMBL/GenBank/DDBJ databases">
        <title>Genomic analysis reveals versatility of anaerobic energy metabolism of Geosporobacter ferrireducens IRF9 of phylum Firmicutes.</title>
        <authorList>
            <person name="Kim S.-J."/>
        </authorList>
    </citation>
    <scope>NUCLEOTIDE SEQUENCE [LARGE SCALE GENOMIC DNA]</scope>
    <source>
        <strain evidence="2 3">IRF9</strain>
    </source>
</reference>
<accession>A0A1D8GM49</accession>
<feature type="transmembrane region" description="Helical" evidence="1">
    <location>
        <begin position="15"/>
        <end position="32"/>
    </location>
</feature>
<dbReference type="KEGG" id="gfe:Gferi_22100"/>
<keyword evidence="1" id="KW-0472">Membrane</keyword>
<dbReference type="EMBL" id="CP017269">
    <property type="protein sequence ID" value="AOT71994.1"/>
    <property type="molecule type" value="Genomic_DNA"/>
</dbReference>
<protein>
    <submittedName>
        <fullName evidence="2">Uncharacterized protein</fullName>
    </submittedName>
</protein>
<dbReference type="AlphaFoldDB" id="A0A1D8GM49"/>
<keyword evidence="1" id="KW-1133">Transmembrane helix</keyword>
<evidence type="ECO:0000313" key="3">
    <source>
        <dbReference type="Proteomes" id="UP000095743"/>
    </source>
</evidence>
<organism evidence="2 3">
    <name type="scientific">Geosporobacter ferrireducens</name>
    <dbReference type="NCBI Taxonomy" id="1424294"/>
    <lineage>
        <taxon>Bacteria</taxon>
        <taxon>Bacillati</taxon>
        <taxon>Bacillota</taxon>
        <taxon>Clostridia</taxon>
        <taxon>Peptostreptococcales</taxon>
        <taxon>Thermotaleaceae</taxon>
        <taxon>Geosporobacter</taxon>
    </lineage>
</organism>
<name>A0A1D8GM49_9FIRM</name>
<evidence type="ECO:0000256" key="1">
    <source>
        <dbReference type="SAM" id="Phobius"/>
    </source>
</evidence>
<evidence type="ECO:0000313" key="2">
    <source>
        <dbReference type="EMBL" id="AOT71994.1"/>
    </source>
</evidence>
<dbReference type="STRING" id="1424294.Gferi_22100"/>
<keyword evidence="1" id="KW-0812">Transmembrane</keyword>